<dbReference type="GO" id="GO:0080188">
    <property type="term" value="P:gene silencing by siRNA-directed DNA methylation"/>
    <property type="evidence" value="ECO:0007669"/>
    <property type="project" value="InterPro"/>
</dbReference>
<evidence type="ECO:0000313" key="3">
    <source>
        <dbReference type="Proteomes" id="UP001054889"/>
    </source>
</evidence>
<dbReference type="PANTHER" id="PTHR21596:SF3">
    <property type="entry name" value="FACTOR OF DNA METHYLATION 1-RELATED"/>
    <property type="match status" value="1"/>
</dbReference>
<evidence type="ECO:0000259" key="1">
    <source>
        <dbReference type="Pfam" id="PF03469"/>
    </source>
</evidence>
<gene>
    <name evidence="2" type="primary">ga03760</name>
    <name evidence="2" type="ORF">PR202_ga03760</name>
</gene>
<comment type="caution">
    <text evidence="2">The sequence shown here is derived from an EMBL/GenBank/DDBJ whole genome shotgun (WGS) entry which is preliminary data.</text>
</comment>
<dbReference type="EMBL" id="BQKI01000002">
    <property type="protein sequence ID" value="GJM87769.1"/>
    <property type="molecule type" value="Genomic_DNA"/>
</dbReference>
<feature type="domain" description="Factor of DNA methylation 1-5/IDN2" evidence="1">
    <location>
        <begin position="43"/>
        <end position="107"/>
    </location>
</feature>
<dbReference type="Proteomes" id="UP001054889">
    <property type="component" value="Unassembled WGS sequence"/>
</dbReference>
<organism evidence="2 3">
    <name type="scientific">Eleusine coracana subsp. coracana</name>
    <dbReference type="NCBI Taxonomy" id="191504"/>
    <lineage>
        <taxon>Eukaryota</taxon>
        <taxon>Viridiplantae</taxon>
        <taxon>Streptophyta</taxon>
        <taxon>Embryophyta</taxon>
        <taxon>Tracheophyta</taxon>
        <taxon>Spermatophyta</taxon>
        <taxon>Magnoliopsida</taxon>
        <taxon>Liliopsida</taxon>
        <taxon>Poales</taxon>
        <taxon>Poaceae</taxon>
        <taxon>PACMAD clade</taxon>
        <taxon>Chloridoideae</taxon>
        <taxon>Cynodonteae</taxon>
        <taxon>Eleusininae</taxon>
        <taxon>Eleusine</taxon>
    </lineage>
</organism>
<accession>A0AAV5BPW9</accession>
<name>A0AAV5BPW9_ELECO</name>
<dbReference type="Pfam" id="PF03469">
    <property type="entry name" value="XH"/>
    <property type="match status" value="1"/>
</dbReference>
<keyword evidence="3" id="KW-1185">Reference proteome</keyword>
<dbReference type="InterPro" id="IPR045177">
    <property type="entry name" value="FDM1-5/IDN2"/>
</dbReference>
<sequence>MGKLDEEEDVVDDEKLIALKEEWGIEAYNTIVRCMVLQEDVVDDEKLIALKEEWWVETYNAVVRALLEMNKYNPSARHPVHQMWNFRDDREASVSEAIGLVMKDMKT</sequence>
<dbReference type="PANTHER" id="PTHR21596">
    <property type="entry name" value="RIBONUCLEASE P SUBUNIT P38"/>
    <property type="match status" value="1"/>
</dbReference>
<reference evidence="2" key="2">
    <citation type="submission" date="2021-12" db="EMBL/GenBank/DDBJ databases">
        <title>Resequencing data analysis of finger millet.</title>
        <authorList>
            <person name="Hatakeyama M."/>
            <person name="Aluri S."/>
            <person name="Balachadran M.T."/>
            <person name="Sivarajan S.R."/>
            <person name="Poveda L."/>
            <person name="Shimizu-Inatsugi R."/>
            <person name="Schlapbach R."/>
            <person name="Sreeman S.M."/>
            <person name="Shimizu K.K."/>
        </authorList>
    </citation>
    <scope>NUCLEOTIDE SEQUENCE</scope>
</reference>
<evidence type="ECO:0000313" key="2">
    <source>
        <dbReference type="EMBL" id="GJM87769.1"/>
    </source>
</evidence>
<dbReference type="AlphaFoldDB" id="A0AAV5BPW9"/>
<protein>
    <recommendedName>
        <fullName evidence="1">Factor of DNA methylation 1-5/IDN2 domain-containing protein</fullName>
    </recommendedName>
</protein>
<proteinExistence type="predicted"/>
<dbReference type="InterPro" id="IPR005379">
    <property type="entry name" value="FDM1-5/IDN2_XH"/>
</dbReference>
<reference evidence="2" key="1">
    <citation type="journal article" date="2018" name="DNA Res.">
        <title>Multiple hybrid de novo genome assembly of finger millet, an orphan allotetraploid crop.</title>
        <authorList>
            <person name="Hatakeyama M."/>
            <person name="Aluri S."/>
            <person name="Balachadran M.T."/>
            <person name="Sivarajan S.R."/>
            <person name="Patrignani A."/>
            <person name="Gruter S."/>
            <person name="Poveda L."/>
            <person name="Shimizu-Inatsugi R."/>
            <person name="Baeten J."/>
            <person name="Francoijs K.J."/>
            <person name="Nataraja K.N."/>
            <person name="Reddy Y.A.N."/>
            <person name="Phadnis S."/>
            <person name="Ravikumar R.L."/>
            <person name="Schlapbach R."/>
            <person name="Sreeman S.M."/>
            <person name="Shimizu K.K."/>
        </authorList>
    </citation>
    <scope>NUCLEOTIDE SEQUENCE</scope>
</reference>